<organism evidence="2 3">
    <name type="scientific">Vreelandella rituensis</name>
    <dbReference type="NCBI Taxonomy" id="2282306"/>
    <lineage>
        <taxon>Bacteria</taxon>
        <taxon>Pseudomonadati</taxon>
        <taxon>Pseudomonadota</taxon>
        <taxon>Gammaproteobacteria</taxon>
        <taxon>Oceanospirillales</taxon>
        <taxon>Halomonadaceae</taxon>
        <taxon>Vreelandella</taxon>
    </lineage>
</organism>
<name>A0A368TN57_9GAMM</name>
<dbReference type="OrthoDB" id="6684398at2"/>
<dbReference type="AlphaFoldDB" id="A0A368TN57"/>
<keyword evidence="3" id="KW-1185">Reference proteome</keyword>
<accession>A0A368TN57</accession>
<dbReference type="Pfam" id="PF12728">
    <property type="entry name" value="HTH_17"/>
    <property type="match status" value="1"/>
</dbReference>
<dbReference type="RefSeq" id="WP_114488485.1">
    <property type="nucleotide sequence ID" value="NZ_QPIJ01000076.1"/>
</dbReference>
<dbReference type="EMBL" id="QPIJ01000076">
    <property type="protein sequence ID" value="RCV86024.1"/>
    <property type="molecule type" value="Genomic_DNA"/>
</dbReference>
<gene>
    <name evidence="2" type="ORF">DU506_19235</name>
</gene>
<sequence>MQLTITEAAKLYGKQRKTLYRHISAGRLSCSVRGDGHRVIDLSELIRCYGEPTGEAAASDTEKTRDSPQGDTPLTHFLVAELVAINRHQSEQLEGWRP</sequence>
<evidence type="ECO:0000313" key="2">
    <source>
        <dbReference type="EMBL" id="RCV86024.1"/>
    </source>
</evidence>
<reference evidence="2 3" key="1">
    <citation type="submission" date="2018-07" db="EMBL/GenBank/DDBJ databases">
        <title>Halomonas rutogse sp. nov., isolated from Lake TangqianCo on Tibetan Plateau.</title>
        <authorList>
            <person name="Lu H."/>
            <person name="Xing P."/>
            <person name="Wu Q."/>
        </authorList>
    </citation>
    <scope>NUCLEOTIDE SEQUENCE [LARGE SCALE GENOMIC DNA]</scope>
    <source>
        <strain evidence="2 3">TQ8S</strain>
    </source>
</reference>
<evidence type="ECO:0000259" key="1">
    <source>
        <dbReference type="Pfam" id="PF12728"/>
    </source>
</evidence>
<dbReference type="SUPFAM" id="SSF46955">
    <property type="entry name" value="Putative DNA-binding domain"/>
    <property type="match status" value="1"/>
</dbReference>
<comment type="caution">
    <text evidence="2">The sequence shown here is derived from an EMBL/GenBank/DDBJ whole genome shotgun (WGS) entry which is preliminary data.</text>
</comment>
<dbReference type="InterPro" id="IPR009061">
    <property type="entry name" value="DNA-bd_dom_put_sf"/>
</dbReference>
<protein>
    <submittedName>
        <fullName evidence="2">Helix-turn-helix domain-containing protein</fullName>
    </submittedName>
</protein>
<dbReference type="Proteomes" id="UP000253204">
    <property type="component" value="Unassembled WGS sequence"/>
</dbReference>
<dbReference type="InterPro" id="IPR041657">
    <property type="entry name" value="HTH_17"/>
</dbReference>
<feature type="domain" description="Helix-turn-helix" evidence="1">
    <location>
        <begin position="3"/>
        <end position="46"/>
    </location>
</feature>
<proteinExistence type="predicted"/>
<evidence type="ECO:0000313" key="3">
    <source>
        <dbReference type="Proteomes" id="UP000253204"/>
    </source>
</evidence>